<proteinExistence type="predicted"/>
<evidence type="ECO:0000313" key="1">
    <source>
        <dbReference type="EMBL" id="QLQ33724.1"/>
    </source>
</evidence>
<protein>
    <submittedName>
        <fullName evidence="1">Uncharacterized protein</fullName>
    </submittedName>
</protein>
<sequence>MPDSDAGSAFIPQGGAWASPFSSEKLRFRWDLPLAQVLQSNFHLLPRSTATIRSDPTHRSVMTTNGNEALNLKLENGSEIQGFCFQEKQKC</sequence>
<keyword evidence="2" id="KW-1185">Reference proteome</keyword>
<dbReference type="EMBL" id="CP059265">
    <property type="protein sequence ID" value="QLQ33724.1"/>
    <property type="molecule type" value="Genomic_DNA"/>
</dbReference>
<accession>A0A7L6AX25</accession>
<dbReference type="AlphaFoldDB" id="A0A7L6AX25"/>
<dbReference type="KEGG" id="this:HZT40_21290"/>
<organism evidence="1 2">
    <name type="scientific">Candidatus Thiothrix singaporensis</name>
    <dbReference type="NCBI Taxonomy" id="2799669"/>
    <lineage>
        <taxon>Bacteria</taxon>
        <taxon>Pseudomonadati</taxon>
        <taxon>Pseudomonadota</taxon>
        <taxon>Gammaproteobacteria</taxon>
        <taxon>Thiotrichales</taxon>
        <taxon>Thiotrichaceae</taxon>
        <taxon>Thiothrix</taxon>
    </lineage>
</organism>
<dbReference type="Proteomes" id="UP000510621">
    <property type="component" value="Chromosome"/>
</dbReference>
<evidence type="ECO:0000313" key="2">
    <source>
        <dbReference type="Proteomes" id="UP000510621"/>
    </source>
</evidence>
<name>A0A7L6AX25_9GAMM</name>
<gene>
    <name evidence="1" type="ORF">HZT40_21290</name>
</gene>
<reference evidence="1" key="1">
    <citation type="submission" date="2020-06" db="EMBL/GenBank/DDBJ databases">
        <title>Analysis procedures for assessing recovery of high quality, complete, closed genomes from Nanopore long read metagenome sequencing.</title>
        <authorList>
            <person name="Bessarab I."/>
            <person name="Arumugam K."/>
            <person name="Haryono M."/>
            <person name="Liu X."/>
            <person name="Roy S."/>
            <person name="Zuniga-Montanez R.E."/>
            <person name="Qiu G."/>
            <person name="Drautz-Moses D.I."/>
            <person name="Law Y.Y."/>
            <person name="Wuertz S."/>
            <person name="Lauro F.M."/>
            <person name="Huson D.H."/>
            <person name="Williams R.B."/>
        </authorList>
    </citation>
    <scope>NUCLEOTIDE SEQUENCE [LARGE SCALE GENOMIC DNA]</scope>
    <source>
        <strain evidence="1">SSD2</strain>
    </source>
</reference>